<comment type="caution">
    <text evidence="1">The sequence shown here is derived from an EMBL/GenBank/DDBJ whole genome shotgun (WGS) entry which is preliminary data.</text>
</comment>
<protein>
    <submittedName>
        <fullName evidence="1">Phospholipase D</fullName>
    </submittedName>
</protein>
<accession>A0AAV4WND4</accession>
<name>A0AAV4WND4_CAEEX</name>
<dbReference type="EMBL" id="BPLR01016389">
    <property type="protein sequence ID" value="GIY83461.1"/>
    <property type="molecule type" value="Genomic_DNA"/>
</dbReference>
<proteinExistence type="predicted"/>
<reference evidence="1 2" key="1">
    <citation type="submission" date="2021-06" db="EMBL/GenBank/DDBJ databases">
        <title>Caerostris extrusa draft genome.</title>
        <authorList>
            <person name="Kono N."/>
            <person name="Arakawa K."/>
        </authorList>
    </citation>
    <scope>NUCLEOTIDE SEQUENCE [LARGE SCALE GENOMIC DNA]</scope>
</reference>
<keyword evidence="2" id="KW-1185">Reference proteome</keyword>
<evidence type="ECO:0000313" key="1">
    <source>
        <dbReference type="EMBL" id="GIY83461.1"/>
    </source>
</evidence>
<sequence length="138" mass="16113">MASNKFANELRDPSSIVFSKGVWMETAINNTEIYEDVFYCVPTDKAHSFRELRMLQLEPCLADTNPEQAKEKLKNICGYLGYFRFSSCATKNWLLLCLPKNVIFPFLYGPDAAEGMARMKLKQKNKFRYFIFPFALYY</sequence>
<dbReference type="Proteomes" id="UP001054945">
    <property type="component" value="Unassembled WGS sequence"/>
</dbReference>
<gene>
    <name evidence="1" type="primary">PLD1_1</name>
    <name evidence="1" type="ORF">CEXT_546761</name>
</gene>
<dbReference type="AlphaFoldDB" id="A0AAV4WND4"/>
<evidence type="ECO:0000313" key="2">
    <source>
        <dbReference type="Proteomes" id="UP001054945"/>
    </source>
</evidence>
<organism evidence="1 2">
    <name type="scientific">Caerostris extrusa</name>
    <name type="common">Bark spider</name>
    <name type="synonym">Caerostris bankana</name>
    <dbReference type="NCBI Taxonomy" id="172846"/>
    <lineage>
        <taxon>Eukaryota</taxon>
        <taxon>Metazoa</taxon>
        <taxon>Ecdysozoa</taxon>
        <taxon>Arthropoda</taxon>
        <taxon>Chelicerata</taxon>
        <taxon>Arachnida</taxon>
        <taxon>Araneae</taxon>
        <taxon>Araneomorphae</taxon>
        <taxon>Entelegynae</taxon>
        <taxon>Araneoidea</taxon>
        <taxon>Araneidae</taxon>
        <taxon>Caerostris</taxon>
    </lineage>
</organism>